<keyword evidence="3" id="KW-1185">Reference proteome</keyword>
<evidence type="ECO:0000313" key="3">
    <source>
        <dbReference type="Proteomes" id="UP001208689"/>
    </source>
</evidence>
<dbReference type="Proteomes" id="UP001208689">
    <property type="component" value="Chromosome"/>
</dbReference>
<keyword evidence="1" id="KW-0812">Transmembrane</keyword>
<evidence type="ECO:0008006" key="4">
    <source>
        <dbReference type="Google" id="ProtNLM"/>
    </source>
</evidence>
<proteinExistence type="predicted"/>
<protein>
    <recommendedName>
        <fullName evidence="4">Flagellin Flp1-like domain-containing protein</fullName>
    </recommendedName>
</protein>
<keyword evidence="1" id="KW-1133">Transmembrane helix</keyword>
<keyword evidence="1" id="KW-0472">Membrane</keyword>
<name>A0ABY6HSC7_9ARCH</name>
<reference evidence="2" key="1">
    <citation type="submission" date="2022-09" db="EMBL/GenBank/DDBJ databases">
        <title>Actin cytoskeleton and complex cell architecture in an #Asgard archaeon.</title>
        <authorList>
            <person name="Ponce Toledo R.I."/>
            <person name="Schleper C."/>
            <person name="Rodrigues Oliveira T."/>
            <person name="Wollweber F."/>
            <person name="Xu J."/>
            <person name="Rittmann S."/>
            <person name="Klingl A."/>
            <person name="Pilhofer M."/>
        </authorList>
    </citation>
    <scope>NUCLEOTIDE SEQUENCE</scope>
    <source>
        <strain evidence="2">B-35</strain>
    </source>
</reference>
<organism evidence="2 3">
    <name type="scientific">Candidatus Lokiarchaeum ossiferum</name>
    <dbReference type="NCBI Taxonomy" id="2951803"/>
    <lineage>
        <taxon>Archaea</taxon>
        <taxon>Promethearchaeati</taxon>
        <taxon>Promethearchaeota</taxon>
        <taxon>Promethearchaeia</taxon>
        <taxon>Promethearchaeales</taxon>
        <taxon>Promethearchaeaceae</taxon>
        <taxon>Candidatus Lokiarchaeum</taxon>
    </lineage>
</organism>
<dbReference type="EMBL" id="CP104013">
    <property type="protein sequence ID" value="UYP46425.1"/>
    <property type="molecule type" value="Genomic_DNA"/>
</dbReference>
<feature type="transmembrane region" description="Helical" evidence="1">
    <location>
        <begin position="28"/>
        <end position="48"/>
    </location>
</feature>
<evidence type="ECO:0000313" key="2">
    <source>
        <dbReference type="EMBL" id="UYP46425.1"/>
    </source>
</evidence>
<gene>
    <name evidence="2" type="ORF">NEF87_002710</name>
</gene>
<sequence length="66" mass="7533">MKILRKIKNKIHLLLKDEKGGSMLESGLLIALSLILFLMLIGIVGNVYDWIEIKFSEVLNFFDSPI</sequence>
<accession>A0ABY6HSC7</accession>
<evidence type="ECO:0000256" key="1">
    <source>
        <dbReference type="SAM" id="Phobius"/>
    </source>
</evidence>